<dbReference type="PANTHER" id="PTHR34219">
    <property type="entry name" value="IRON-REGULATED INNER MEMBRANE PROTEIN-RELATED"/>
    <property type="match status" value="1"/>
</dbReference>
<evidence type="ECO:0000313" key="4">
    <source>
        <dbReference type="Proteomes" id="UP001055167"/>
    </source>
</evidence>
<evidence type="ECO:0000313" key="3">
    <source>
        <dbReference type="EMBL" id="GJD51022.1"/>
    </source>
</evidence>
<feature type="transmembrane region" description="Helical" evidence="2">
    <location>
        <begin position="356"/>
        <end position="377"/>
    </location>
</feature>
<evidence type="ECO:0000256" key="1">
    <source>
        <dbReference type="SAM" id="MobiDB-lite"/>
    </source>
</evidence>
<proteinExistence type="predicted"/>
<reference evidence="3" key="1">
    <citation type="journal article" date="2021" name="Front. Microbiol.">
        <title>Comprehensive Comparative Genomics and Phenotyping of Methylobacterium Species.</title>
        <authorList>
            <person name="Alessa O."/>
            <person name="Ogura Y."/>
            <person name="Fujitani Y."/>
            <person name="Takami H."/>
            <person name="Hayashi T."/>
            <person name="Sahin N."/>
            <person name="Tani A."/>
        </authorList>
    </citation>
    <scope>NUCLEOTIDE SEQUENCE</scope>
    <source>
        <strain evidence="3">KCTC 52305</strain>
    </source>
</reference>
<evidence type="ECO:0008006" key="5">
    <source>
        <dbReference type="Google" id="ProtNLM"/>
    </source>
</evidence>
<accession>A0ABQ4R2P3</accession>
<reference evidence="3" key="2">
    <citation type="submission" date="2021-08" db="EMBL/GenBank/DDBJ databases">
        <authorList>
            <person name="Tani A."/>
            <person name="Ola A."/>
            <person name="Ogura Y."/>
            <person name="Katsura K."/>
            <person name="Hayashi T."/>
        </authorList>
    </citation>
    <scope>NUCLEOTIDE SEQUENCE</scope>
    <source>
        <strain evidence="3">KCTC 52305</strain>
    </source>
</reference>
<dbReference type="RefSeq" id="WP_238313631.1">
    <property type="nucleotide sequence ID" value="NZ_BPQH01000011.1"/>
</dbReference>
<feature type="transmembrane region" description="Helical" evidence="2">
    <location>
        <begin position="143"/>
        <end position="163"/>
    </location>
</feature>
<evidence type="ECO:0000256" key="2">
    <source>
        <dbReference type="SAM" id="Phobius"/>
    </source>
</evidence>
<dbReference type="EMBL" id="BPQH01000011">
    <property type="protein sequence ID" value="GJD51022.1"/>
    <property type="molecule type" value="Genomic_DNA"/>
</dbReference>
<comment type="caution">
    <text evidence="3">The sequence shown here is derived from an EMBL/GenBank/DDBJ whole genome shotgun (WGS) entry which is preliminary data.</text>
</comment>
<name>A0ABQ4R2P3_9HYPH</name>
<protein>
    <recommendedName>
        <fullName evidence="5">PepSY domain-containing protein</fullName>
    </recommendedName>
</protein>
<feature type="region of interest" description="Disordered" evidence="1">
    <location>
        <begin position="233"/>
        <end position="261"/>
    </location>
</feature>
<keyword evidence="2" id="KW-0812">Transmembrane</keyword>
<feature type="compositionally biased region" description="Low complexity" evidence="1">
    <location>
        <begin position="241"/>
        <end position="251"/>
    </location>
</feature>
<feature type="region of interest" description="Disordered" evidence="1">
    <location>
        <begin position="386"/>
        <end position="408"/>
    </location>
</feature>
<keyword evidence="2" id="KW-1133">Transmembrane helix</keyword>
<dbReference type="PANTHER" id="PTHR34219:SF3">
    <property type="entry name" value="BLL7967 PROTEIN"/>
    <property type="match status" value="1"/>
</dbReference>
<dbReference type="InterPro" id="IPR005625">
    <property type="entry name" value="PepSY-ass_TM"/>
</dbReference>
<dbReference type="Proteomes" id="UP001055167">
    <property type="component" value="Unassembled WGS sequence"/>
</dbReference>
<organism evidence="3 4">
    <name type="scientific">Methylobacterium crusticola</name>
    <dbReference type="NCBI Taxonomy" id="1697972"/>
    <lineage>
        <taxon>Bacteria</taxon>
        <taxon>Pseudomonadati</taxon>
        <taxon>Pseudomonadota</taxon>
        <taxon>Alphaproteobacteria</taxon>
        <taxon>Hyphomicrobiales</taxon>
        <taxon>Methylobacteriaceae</taxon>
        <taxon>Methylobacterium</taxon>
    </lineage>
</organism>
<dbReference type="Pfam" id="PF03929">
    <property type="entry name" value="PepSY_TM"/>
    <property type="match status" value="1"/>
</dbReference>
<sequence length="408" mass="44441">MKRALFQLHWFLGLTAGIVLMVLGVTGAMLTFADEIMAVLSPGIVTVAPRAEPRLTPDALLARVREAAPGRRVALLTLSGEPDRAARVRFALEGGGRRESTYVDPYDGRVLGPARGEAAFGVVLRLHRWLTLPGDGNGYGRPITGACLLALLYLALSGLYLRWPRRAGDWRVWLKPALSRPGRPLYWSLHVVAGTWVLLVYLTIALTGLWWSYGWYRDGASYLLTGRIPRAEEPPRAEASPGAEGNPGAERPPGRREGGHGAAVPLDPAFAAFVAATGDRYAEALLVPPREAGPAIRIRAVAPDAPHRQARDEWRIRADGTVESRDLYAARALGERLTGSVLALHEGRFFGLPGTLLFMLAALAMPLFGVTGLLLYLGRRRGRRRAAVRAARPPREQARELPSGPLRH</sequence>
<feature type="transmembrane region" description="Helical" evidence="2">
    <location>
        <begin position="12"/>
        <end position="33"/>
    </location>
</feature>
<gene>
    <name evidence="3" type="ORF">OPKNFCMD_3773</name>
</gene>
<keyword evidence="4" id="KW-1185">Reference proteome</keyword>
<feature type="transmembrane region" description="Helical" evidence="2">
    <location>
        <begin position="184"/>
        <end position="213"/>
    </location>
</feature>
<keyword evidence="2" id="KW-0472">Membrane</keyword>